<dbReference type="Gene3D" id="3.60.10.10">
    <property type="entry name" value="Endonuclease/exonuclease/phosphatase"/>
    <property type="match status" value="1"/>
</dbReference>
<protein>
    <submittedName>
        <fullName evidence="2">Uncharacterized protein</fullName>
    </submittedName>
</protein>
<reference evidence="2" key="1">
    <citation type="submission" date="2020-06" db="EMBL/GenBank/DDBJ databases">
        <authorList>
            <person name="Li T."/>
            <person name="Hu X."/>
            <person name="Zhang T."/>
            <person name="Song X."/>
            <person name="Zhang H."/>
            <person name="Dai N."/>
            <person name="Sheng W."/>
            <person name="Hou X."/>
            <person name="Wei L."/>
        </authorList>
    </citation>
    <scope>NUCLEOTIDE SEQUENCE</scope>
    <source>
        <strain evidence="2">KEN1</strain>
        <tissue evidence="2">Leaf</tissue>
    </source>
</reference>
<evidence type="ECO:0000256" key="1">
    <source>
        <dbReference type="SAM" id="MobiDB-lite"/>
    </source>
</evidence>
<gene>
    <name evidence="2" type="ORF">Slati_2191700</name>
</gene>
<dbReference type="EMBL" id="JACGWN010000007">
    <property type="protein sequence ID" value="KAL0444690.1"/>
    <property type="molecule type" value="Genomic_DNA"/>
</dbReference>
<reference evidence="2" key="2">
    <citation type="journal article" date="2024" name="Plant">
        <title>Genomic evolution and insights into agronomic trait innovations of Sesamum species.</title>
        <authorList>
            <person name="Miao H."/>
            <person name="Wang L."/>
            <person name="Qu L."/>
            <person name="Liu H."/>
            <person name="Sun Y."/>
            <person name="Le M."/>
            <person name="Wang Q."/>
            <person name="Wei S."/>
            <person name="Zheng Y."/>
            <person name="Lin W."/>
            <person name="Duan Y."/>
            <person name="Cao H."/>
            <person name="Xiong S."/>
            <person name="Wang X."/>
            <person name="Wei L."/>
            <person name="Li C."/>
            <person name="Ma Q."/>
            <person name="Ju M."/>
            <person name="Zhao R."/>
            <person name="Li G."/>
            <person name="Mu C."/>
            <person name="Tian Q."/>
            <person name="Mei H."/>
            <person name="Zhang T."/>
            <person name="Gao T."/>
            <person name="Zhang H."/>
        </authorList>
    </citation>
    <scope>NUCLEOTIDE SEQUENCE</scope>
    <source>
        <strain evidence="2">KEN1</strain>
    </source>
</reference>
<name>A0AAW2WX70_9LAMI</name>
<dbReference type="InterPro" id="IPR036691">
    <property type="entry name" value="Endo/exonu/phosph_ase_sf"/>
</dbReference>
<organism evidence="2">
    <name type="scientific">Sesamum latifolium</name>
    <dbReference type="NCBI Taxonomy" id="2727402"/>
    <lineage>
        <taxon>Eukaryota</taxon>
        <taxon>Viridiplantae</taxon>
        <taxon>Streptophyta</taxon>
        <taxon>Embryophyta</taxon>
        <taxon>Tracheophyta</taxon>
        <taxon>Spermatophyta</taxon>
        <taxon>Magnoliopsida</taxon>
        <taxon>eudicotyledons</taxon>
        <taxon>Gunneridae</taxon>
        <taxon>Pentapetalae</taxon>
        <taxon>asterids</taxon>
        <taxon>lamiids</taxon>
        <taxon>Lamiales</taxon>
        <taxon>Pedaliaceae</taxon>
        <taxon>Sesamum</taxon>
    </lineage>
</organism>
<accession>A0AAW2WX70</accession>
<dbReference type="AlphaFoldDB" id="A0AAW2WX70"/>
<comment type="caution">
    <text evidence="2">The sequence shown here is derived from an EMBL/GenBank/DDBJ whole genome shotgun (WGS) entry which is preliminary data.</text>
</comment>
<proteinExistence type="predicted"/>
<dbReference type="SUPFAM" id="SSF56219">
    <property type="entry name" value="DNase I-like"/>
    <property type="match status" value="1"/>
</dbReference>
<sequence>MDKDSIHVNKKRVPVGGDASDSISRQSPPGPMKILVWNCQGMGPPWTVRTLTELIRLHRPGLIFVSETKCKAMRCDRVKDAVNYFRVGVDLIGKGGGLLLLWRKDIDVWLQSLSAHHIDVTISSEGCSDR</sequence>
<dbReference type="PANTHER" id="PTHR35218:SF9">
    <property type="entry name" value="ENDONUCLEASE_EXONUCLEASE_PHOSPHATASE DOMAIN-CONTAINING PROTEIN"/>
    <property type="match status" value="1"/>
</dbReference>
<evidence type="ECO:0000313" key="2">
    <source>
        <dbReference type="EMBL" id="KAL0444690.1"/>
    </source>
</evidence>
<feature type="region of interest" description="Disordered" evidence="1">
    <location>
        <begin position="1"/>
        <end position="28"/>
    </location>
</feature>
<dbReference type="PANTHER" id="PTHR35218">
    <property type="entry name" value="RNASE H DOMAIN-CONTAINING PROTEIN"/>
    <property type="match status" value="1"/>
</dbReference>